<reference evidence="3" key="1">
    <citation type="submission" date="2020-09" db="EMBL/GenBank/DDBJ databases">
        <title>Complete genome sequencing of Faecalibacillus intestinalis strain 14EGH31.</title>
        <authorList>
            <person name="Sakamoto M."/>
            <person name="Murakami T."/>
            <person name="Mori H."/>
        </authorList>
    </citation>
    <scope>NUCLEOTIDE SEQUENCE [LARGE SCALE GENOMIC DNA]</scope>
    <source>
        <strain evidence="3">14EGH31</strain>
    </source>
</reference>
<feature type="transmembrane region" description="Helical" evidence="1">
    <location>
        <begin position="31"/>
        <end position="51"/>
    </location>
</feature>
<feature type="transmembrane region" description="Helical" evidence="1">
    <location>
        <begin position="63"/>
        <end position="82"/>
    </location>
</feature>
<proteinExistence type="predicted"/>
<evidence type="ECO:0000313" key="2">
    <source>
        <dbReference type="EMBL" id="BCL57793.1"/>
    </source>
</evidence>
<name>A0A7I8E146_9FIRM</name>
<dbReference type="KEGG" id="fit:Fi14EGH31_15050"/>
<evidence type="ECO:0000313" key="3">
    <source>
        <dbReference type="Proteomes" id="UP000593842"/>
    </source>
</evidence>
<dbReference type="EMBL" id="AP024085">
    <property type="protein sequence ID" value="BCL57793.1"/>
    <property type="molecule type" value="Genomic_DNA"/>
</dbReference>
<accession>A0A7I8E146</accession>
<keyword evidence="1" id="KW-1133">Transmembrane helix</keyword>
<keyword evidence="1" id="KW-0812">Transmembrane</keyword>
<protein>
    <submittedName>
        <fullName evidence="2">Uncharacterized protein</fullName>
    </submittedName>
</protein>
<feature type="transmembrane region" description="Helical" evidence="1">
    <location>
        <begin position="7"/>
        <end position="25"/>
    </location>
</feature>
<sequence>MENRKILLYSLFADLLGVLLFIFAIQMHSNIILYSFYLISILLFIVSFLALYKNLKSNNKPIFIFVMFISVILIMLCTYFIII</sequence>
<keyword evidence="1" id="KW-0472">Membrane</keyword>
<dbReference type="Proteomes" id="UP000593842">
    <property type="component" value="Chromosome"/>
</dbReference>
<evidence type="ECO:0000256" key="1">
    <source>
        <dbReference type="SAM" id="Phobius"/>
    </source>
</evidence>
<dbReference type="AlphaFoldDB" id="A0A7I8E146"/>
<organism evidence="2 3">
    <name type="scientific">Faecalibacillus intestinalis</name>
    <dbReference type="NCBI Taxonomy" id="1982626"/>
    <lineage>
        <taxon>Bacteria</taxon>
        <taxon>Bacillati</taxon>
        <taxon>Bacillota</taxon>
        <taxon>Erysipelotrichia</taxon>
        <taxon>Erysipelotrichales</taxon>
        <taxon>Coprobacillaceae</taxon>
        <taxon>Faecalibacillus</taxon>
    </lineage>
</organism>
<gene>
    <name evidence="2" type="ORF">Fi14EGH31_15050</name>
</gene>